<evidence type="ECO:0000313" key="3">
    <source>
        <dbReference type="Proteomes" id="UP000243719"/>
    </source>
</evidence>
<feature type="region of interest" description="Disordered" evidence="1">
    <location>
        <begin position="37"/>
        <end position="59"/>
    </location>
</feature>
<dbReference type="Proteomes" id="UP000243719">
    <property type="component" value="Unassembled WGS sequence"/>
</dbReference>
<dbReference type="AlphaFoldDB" id="A0A1H2PPX2"/>
<dbReference type="EMBL" id="FNLO01000006">
    <property type="protein sequence ID" value="SDV48818.1"/>
    <property type="molecule type" value="Genomic_DNA"/>
</dbReference>
<name>A0A1H2PPX2_9BURK</name>
<dbReference type="STRING" id="1770053.SAMN05216551_10686"/>
<evidence type="ECO:0000256" key="1">
    <source>
        <dbReference type="SAM" id="MobiDB-lite"/>
    </source>
</evidence>
<protein>
    <submittedName>
        <fullName evidence="2">Uncharacterized protein</fullName>
    </submittedName>
</protein>
<organism evidence="2 3">
    <name type="scientific">Chitinasiproducens palmae</name>
    <dbReference type="NCBI Taxonomy" id="1770053"/>
    <lineage>
        <taxon>Bacteria</taxon>
        <taxon>Pseudomonadati</taxon>
        <taxon>Pseudomonadota</taxon>
        <taxon>Betaproteobacteria</taxon>
        <taxon>Burkholderiales</taxon>
        <taxon>Burkholderiaceae</taxon>
        <taxon>Chitinasiproducens</taxon>
    </lineage>
</organism>
<evidence type="ECO:0000313" key="2">
    <source>
        <dbReference type="EMBL" id="SDV48818.1"/>
    </source>
</evidence>
<keyword evidence="3" id="KW-1185">Reference proteome</keyword>
<gene>
    <name evidence="2" type="ORF">SAMN05216551_10686</name>
</gene>
<accession>A0A1H2PPX2</accession>
<reference evidence="3" key="1">
    <citation type="submission" date="2016-09" db="EMBL/GenBank/DDBJ databases">
        <authorList>
            <person name="Varghese N."/>
            <person name="Submissions S."/>
        </authorList>
    </citation>
    <scope>NUCLEOTIDE SEQUENCE [LARGE SCALE GENOMIC DNA]</scope>
    <source>
        <strain evidence="3">JS23</strain>
    </source>
</reference>
<proteinExistence type="predicted"/>
<sequence length="93" mass="9750">MATKLGDGTASYAGVGGADGTARQVVDKTRCAAGPCQCGRRRQRREQPSAGRTGRDPTCVDTTDVMMTANRRVAGAPGFLSMVGCRFVKPLIC</sequence>